<name>A0AB39MMM3_9ACTN</name>
<feature type="compositionally biased region" description="Low complexity" evidence="1">
    <location>
        <begin position="1"/>
        <end position="19"/>
    </location>
</feature>
<protein>
    <submittedName>
        <fullName evidence="2">Uncharacterized protein</fullName>
    </submittedName>
</protein>
<feature type="region of interest" description="Disordered" evidence="1">
    <location>
        <begin position="1"/>
        <end position="20"/>
    </location>
</feature>
<dbReference type="AlphaFoldDB" id="A0AB39MMM3"/>
<dbReference type="RefSeq" id="WP_369192068.1">
    <property type="nucleotide sequence ID" value="NZ_CP163431.1"/>
</dbReference>
<dbReference type="EMBL" id="CP163431">
    <property type="protein sequence ID" value="XDQ07274.1"/>
    <property type="molecule type" value="Genomic_DNA"/>
</dbReference>
<evidence type="ECO:0000256" key="1">
    <source>
        <dbReference type="SAM" id="MobiDB-lite"/>
    </source>
</evidence>
<accession>A0AB39MMM3</accession>
<organism evidence="2">
    <name type="scientific">Streptomyces sp. R08</name>
    <dbReference type="NCBI Taxonomy" id="3238624"/>
    <lineage>
        <taxon>Bacteria</taxon>
        <taxon>Bacillati</taxon>
        <taxon>Actinomycetota</taxon>
        <taxon>Actinomycetes</taxon>
        <taxon>Kitasatosporales</taxon>
        <taxon>Streptomycetaceae</taxon>
        <taxon>Streptomyces</taxon>
    </lineage>
</organism>
<evidence type="ECO:0000313" key="2">
    <source>
        <dbReference type="EMBL" id="XDQ07274.1"/>
    </source>
</evidence>
<sequence>MTDLAASTPPRGAPTATTPQFSERIVAFIRSRSLPGVTARR</sequence>
<proteinExistence type="predicted"/>
<gene>
    <name evidence="2" type="ORF">AB5J58_46940</name>
</gene>
<reference evidence="2" key="1">
    <citation type="submission" date="2024-07" db="EMBL/GenBank/DDBJ databases">
        <authorList>
            <person name="Yu S.T."/>
        </authorList>
    </citation>
    <scope>NUCLEOTIDE SEQUENCE</scope>
    <source>
        <strain evidence="2">R08</strain>
    </source>
</reference>